<dbReference type="Proteomes" id="UP000839526">
    <property type="component" value="Unassembled WGS sequence"/>
</dbReference>
<comment type="caution">
    <text evidence="2">The sequence shown here is derived from an EMBL/GenBank/DDBJ whole genome shotgun (WGS) entry which is preliminary data.</text>
</comment>
<keyword evidence="1" id="KW-0732">Signal</keyword>
<protein>
    <recommendedName>
        <fullName evidence="3">Fimbrial protein</fullName>
    </recommendedName>
</protein>
<reference evidence="2" key="1">
    <citation type="submission" date="2018-10" db="EMBL/GenBank/DDBJ databases">
        <authorList>
            <consortium name="PulseNet: The National Subtyping Network for Foodborne Disease Surveillance"/>
            <person name="Tarr C.L."/>
            <person name="Trees E."/>
            <person name="Katz L.S."/>
            <person name="Carleton-Romer H.A."/>
            <person name="Stroika S."/>
            <person name="Kucerova Z."/>
            <person name="Roache K.F."/>
            <person name="Sabol A.L."/>
            <person name="Besser J."/>
            <person name="Gerner-Smidt P."/>
        </authorList>
    </citation>
    <scope>NUCLEOTIDE SEQUENCE [LARGE SCALE GENOMIC DNA]</scope>
    <source>
        <strain evidence="2">PNUSAS052121</strain>
    </source>
</reference>
<dbReference type="EMBL" id="RWAH01000068">
    <property type="protein sequence ID" value="MMS80072.1"/>
    <property type="molecule type" value="Genomic_DNA"/>
</dbReference>
<feature type="signal peptide" evidence="1">
    <location>
        <begin position="1"/>
        <end position="35"/>
    </location>
</feature>
<evidence type="ECO:0008006" key="3">
    <source>
        <dbReference type="Google" id="ProtNLM"/>
    </source>
</evidence>
<dbReference type="AlphaFoldDB" id="A0A3V7Z3E5"/>
<sequence>MKIICTHKRRRCSFRTVRNLMLSLFIMPLFCPAVAVTAPGFGCGIDDPMTGGRVNFTLPASIVFQQGSLPAVGSVLYSYEFPAQTYICSAKSPNAFDGGYQAALATTITGHYFQDLQEILAKAGLAMRFIISSSGGGGTWIPDTGSHQFFPLGRKYGFDMGHLSTGKQTFTLKIELYVKERVTRALKISLPASPAGAIRLVWGVGKDSDIYPNIKYDSSAASLWYLPACIGKVTIPSVVRFNRIYSGAKDYDGTLPQGKTFSIKAQYNPGCGFPDSTTSYNDLDLKLAIKFTPEGPGRVDGKYIYLKNEEGEENGLRLKIKNMNFSRYDDFNTYGNIVGLNSTSDLSMNTFSAELEKNPSASVKNGNFTQRVKVDIDYY</sequence>
<feature type="chain" id="PRO_5030087498" description="Fimbrial protein" evidence="1">
    <location>
        <begin position="36"/>
        <end position="379"/>
    </location>
</feature>
<evidence type="ECO:0000313" key="2">
    <source>
        <dbReference type="EMBL" id="MMS80072.1"/>
    </source>
</evidence>
<proteinExistence type="predicted"/>
<gene>
    <name evidence="2" type="ORF">D9O31_27285</name>
</gene>
<organism evidence="2">
    <name type="scientific">Salmonella enterica</name>
    <name type="common">Salmonella choleraesuis</name>
    <dbReference type="NCBI Taxonomy" id="28901"/>
    <lineage>
        <taxon>Bacteria</taxon>
        <taxon>Pseudomonadati</taxon>
        <taxon>Pseudomonadota</taxon>
        <taxon>Gammaproteobacteria</taxon>
        <taxon>Enterobacterales</taxon>
        <taxon>Enterobacteriaceae</taxon>
        <taxon>Salmonella</taxon>
    </lineage>
</organism>
<accession>A0A3V7Z3E5</accession>
<evidence type="ECO:0000256" key="1">
    <source>
        <dbReference type="SAM" id="SignalP"/>
    </source>
</evidence>
<name>A0A3V7Z3E5_SALER</name>